<feature type="non-terminal residue" evidence="2">
    <location>
        <position position="1"/>
    </location>
</feature>
<evidence type="ECO:0000313" key="2">
    <source>
        <dbReference type="EMBL" id="CAK0803834.1"/>
    </source>
</evidence>
<dbReference type="Proteomes" id="UP001189429">
    <property type="component" value="Unassembled WGS sequence"/>
</dbReference>
<proteinExistence type="predicted"/>
<sequence>AVAKMSSRDASAARLQATPYTYQTAVDLLALLSAREDDQGATAYTILFLLCLAFACLRFSDLGRSTGVGLGRDALHAVCWRSKGKPAPVPWAALRVTWTGVDYGRRFFSHVNGILPQSADAARDWLWPSMALANGALEFVTPVRHGSYANCLMAMAAVHRLTGHTAHYTLHSPRFCICGVAGHAGFALEERRSVGRWGPASGMPIRYDQSRCCAELAAKERARQKLRGGLRPGGDYGLPTVDAVATELRARARAAKQRAAAHAPRAQAPQPPELPLARALINHKTGMLHKDPPCKQVFQDQQRGDTRMGRLGRAALSAQQCRIHQRQLFQELVWVEHDSAARCCHSWTQTLKLSRMRPPPGNDKLRRRSVFP</sequence>
<accession>A0ABN9QJ86</accession>
<keyword evidence="3" id="KW-1185">Reference proteome</keyword>
<organism evidence="2 3">
    <name type="scientific">Prorocentrum cordatum</name>
    <dbReference type="NCBI Taxonomy" id="2364126"/>
    <lineage>
        <taxon>Eukaryota</taxon>
        <taxon>Sar</taxon>
        <taxon>Alveolata</taxon>
        <taxon>Dinophyceae</taxon>
        <taxon>Prorocentrales</taxon>
        <taxon>Prorocentraceae</taxon>
        <taxon>Prorocentrum</taxon>
    </lineage>
</organism>
<feature type="region of interest" description="Disordered" evidence="1">
    <location>
        <begin position="353"/>
        <end position="372"/>
    </location>
</feature>
<evidence type="ECO:0000313" key="3">
    <source>
        <dbReference type="Proteomes" id="UP001189429"/>
    </source>
</evidence>
<reference evidence="2" key="1">
    <citation type="submission" date="2023-10" db="EMBL/GenBank/DDBJ databases">
        <authorList>
            <person name="Chen Y."/>
            <person name="Shah S."/>
            <person name="Dougan E. K."/>
            <person name="Thang M."/>
            <person name="Chan C."/>
        </authorList>
    </citation>
    <scope>NUCLEOTIDE SEQUENCE [LARGE SCALE GENOMIC DNA]</scope>
</reference>
<gene>
    <name evidence="2" type="ORF">PCOR1329_LOCUS10862</name>
</gene>
<dbReference type="EMBL" id="CAUYUJ010003104">
    <property type="protein sequence ID" value="CAK0803834.1"/>
    <property type="molecule type" value="Genomic_DNA"/>
</dbReference>
<protein>
    <submittedName>
        <fullName evidence="2">Uncharacterized protein</fullName>
    </submittedName>
</protein>
<name>A0ABN9QJ86_9DINO</name>
<evidence type="ECO:0000256" key="1">
    <source>
        <dbReference type="SAM" id="MobiDB-lite"/>
    </source>
</evidence>
<comment type="caution">
    <text evidence="2">The sequence shown here is derived from an EMBL/GenBank/DDBJ whole genome shotgun (WGS) entry which is preliminary data.</text>
</comment>